<proteinExistence type="predicted"/>
<dbReference type="EMBL" id="QMIG01000026">
    <property type="protein sequence ID" value="RAW10588.1"/>
    <property type="molecule type" value="Genomic_DNA"/>
</dbReference>
<comment type="caution">
    <text evidence="1">The sequence shown here is derived from an EMBL/GenBank/DDBJ whole genome shotgun (WGS) entry which is preliminary data.</text>
</comment>
<sequence>MGDTIVSIHQPNFLPWLKLLDKILASDVYVAYDTVLYTKSEYHARQKVKSHAGPVWLSVPVRHVRGQQQVIEEVVIDNGQPFRSRHLRRIKLSYGSTPYFGEVFPILEDVYGRGQERLVDLNVDLIGALCSYLDAQVRIVRASSVPHDGDRTQRLIDLVTNLGGTEHLTSTFGTDGPPVDWHRFTAAGIPVSSQHFEHPEYEQVGDDFIPGLAAIDMLFMYGRKVGEVLASRRRNVRVDPASGAEPGR</sequence>
<name>A0A329QJC9_9ACTN</name>
<gene>
    <name evidence="1" type="ORF">DPM12_18775</name>
</gene>
<evidence type="ECO:0008006" key="3">
    <source>
        <dbReference type="Google" id="ProtNLM"/>
    </source>
</evidence>
<dbReference type="Proteomes" id="UP000250462">
    <property type="component" value="Unassembled WGS sequence"/>
</dbReference>
<dbReference type="AlphaFoldDB" id="A0A329QJC9"/>
<protein>
    <recommendedName>
        <fullName evidence="3">WbqC family protein</fullName>
    </recommendedName>
</protein>
<reference evidence="1 2" key="1">
    <citation type="submission" date="2018-06" db="EMBL/GenBank/DDBJ databases">
        <title>Phytoactinopolyspora halophila sp. nov., a novel halophilic actinomycete isolated from a saline soil in China.</title>
        <authorList>
            <person name="Tang S.-K."/>
        </authorList>
    </citation>
    <scope>NUCLEOTIDE SEQUENCE [LARGE SCALE GENOMIC DNA]</scope>
    <source>
        <strain evidence="1 2">YIM 96934</strain>
    </source>
</reference>
<dbReference type="InterPro" id="IPR014985">
    <property type="entry name" value="WbqC"/>
</dbReference>
<dbReference type="RefSeq" id="WP_112259894.1">
    <property type="nucleotide sequence ID" value="NZ_QMIG01000026.1"/>
</dbReference>
<keyword evidence="2" id="KW-1185">Reference proteome</keyword>
<evidence type="ECO:0000313" key="2">
    <source>
        <dbReference type="Proteomes" id="UP000250462"/>
    </source>
</evidence>
<evidence type="ECO:0000313" key="1">
    <source>
        <dbReference type="EMBL" id="RAW10588.1"/>
    </source>
</evidence>
<accession>A0A329QJC9</accession>
<dbReference type="Pfam" id="PF08889">
    <property type="entry name" value="WbqC"/>
    <property type="match status" value="1"/>
</dbReference>
<organism evidence="1 2">
    <name type="scientific">Phytoactinopolyspora halophila</name>
    <dbReference type="NCBI Taxonomy" id="1981511"/>
    <lineage>
        <taxon>Bacteria</taxon>
        <taxon>Bacillati</taxon>
        <taxon>Actinomycetota</taxon>
        <taxon>Actinomycetes</taxon>
        <taxon>Jiangellales</taxon>
        <taxon>Jiangellaceae</taxon>
        <taxon>Phytoactinopolyspora</taxon>
    </lineage>
</organism>
<dbReference type="OrthoDB" id="3611744at2"/>